<comment type="subcellular location">
    <subcellularLocation>
        <location evidence="18">Cell membrane</location>
    </subcellularLocation>
    <subcellularLocation>
        <location evidence="1">Endomembrane system</location>
        <topology evidence="1">Multi-pass membrane protein</topology>
    </subcellularLocation>
</comment>
<dbReference type="PRINTS" id="PR00943">
    <property type="entry name" value="CUATPASE"/>
</dbReference>
<protein>
    <recommendedName>
        <fullName evidence="16">P-type Cu(2+) transporter</fullName>
        <ecNumber evidence="16">7.2.2.9</ecNumber>
    </recommendedName>
</protein>
<dbReference type="EC" id="7.2.2.9" evidence="16"/>
<dbReference type="GO" id="GO:0005886">
    <property type="term" value="C:plasma membrane"/>
    <property type="evidence" value="ECO:0007669"/>
    <property type="project" value="UniProtKB-SubCell"/>
</dbReference>
<dbReference type="FunFam" id="2.70.150.10:FF:000002">
    <property type="entry name" value="Copper-transporting ATPase 1, putative"/>
    <property type="match status" value="1"/>
</dbReference>
<dbReference type="Pfam" id="PF00403">
    <property type="entry name" value="HMA"/>
    <property type="match status" value="2"/>
</dbReference>
<feature type="compositionally biased region" description="Polar residues" evidence="19">
    <location>
        <begin position="831"/>
        <end position="841"/>
    </location>
</feature>
<keyword evidence="11" id="KW-1278">Translocase</keyword>
<dbReference type="InterPro" id="IPR059000">
    <property type="entry name" value="ATPase_P-type_domA"/>
</dbReference>
<dbReference type="AlphaFoldDB" id="A0A9E6ZY54"/>
<name>A0A9E6ZY54_9HYPH</name>
<evidence type="ECO:0000256" key="4">
    <source>
        <dbReference type="ARBA" id="ARBA00022692"/>
    </source>
</evidence>
<dbReference type="GO" id="GO:0005524">
    <property type="term" value="F:ATP binding"/>
    <property type="evidence" value="ECO:0007669"/>
    <property type="project" value="UniProtKB-UniRule"/>
</dbReference>
<dbReference type="InterPro" id="IPR008250">
    <property type="entry name" value="ATPase_P-typ_transduc_dom_A_sf"/>
</dbReference>
<keyword evidence="4 18" id="KW-0812">Transmembrane</keyword>
<keyword evidence="18" id="KW-1003">Cell membrane</keyword>
<accession>A0A9E6ZY54</accession>
<dbReference type="InterPro" id="IPR017969">
    <property type="entry name" value="Heavy-metal-associated_CS"/>
</dbReference>
<dbReference type="NCBIfam" id="TIGR00003">
    <property type="entry name" value="copper ion binding protein"/>
    <property type="match status" value="2"/>
</dbReference>
<dbReference type="Pfam" id="PF00702">
    <property type="entry name" value="Hydrolase"/>
    <property type="match status" value="1"/>
</dbReference>
<evidence type="ECO:0000256" key="2">
    <source>
        <dbReference type="ARBA" id="ARBA00006024"/>
    </source>
</evidence>
<feature type="transmembrane region" description="Helical" evidence="18">
    <location>
        <begin position="451"/>
        <end position="474"/>
    </location>
</feature>
<evidence type="ECO:0000256" key="12">
    <source>
        <dbReference type="ARBA" id="ARBA00022989"/>
    </source>
</evidence>
<organism evidence="21 22">
    <name type="scientific">Ancylobacter polymorphus</name>
    <dbReference type="NCBI Taxonomy" id="223390"/>
    <lineage>
        <taxon>Bacteria</taxon>
        <taxon>Pseudomonadati</taxon>
        <taxon>Pseudomonadota</taxon>
        <taxon>Alphaproteobacteria</taxon>
        <taxon>Hyphomicrobiales</taxon>
        <taxon>Xanthobacteraceae</taxon>
        <taxon>Ancylobacter</taxon>
    </lineage>
</organism>
<dbReference type="PANTHER" id="PTHR43520:SF8">
    <property type="entry name" value="P-TYPE CU(+) TRANSPORTER"/>
    <property type="match status" value="1"/>
</dbReference>
<dbReference type="SUPFAM" id="SSF55008">
    <property type="entry name" value="HMA, heavy metal-associated domain"/>
    <property type="match status" value="2"/>
</dbReference>
<feature type="transmembrane region" description="Helical" evidence="18">
    <location>
        <begin position="270"/>
        <end position="289"/>
    </location>
</feature>
<keyword evidence="7 18" id="KW-0547">Nucleotide-binding</keyword>
<dbReference type="Gene3D" id="2.70.150.10">
    <property type="entry name" value="Calcium-transporting ATPase, cytoplasmic transduction domain A"/>
    <property type="match status" value="1"/>
</dbReference>
<evidence type="ECO:0000256" key="14">
    <source>
        <dbReference type="ARBA" id="ARBA00023065"/>
    </source>
</evidence>
<geneLocation type="plasmid" evidence="21 22">
    <name>pC</name>
</geneLocation>
<feature type="domain" description="HMA" evidence="20">
    <location>
        <begin position="80"/>
        <end position="143"/>
    </location>
</feature>
<dbReference type="SUPFAM" id="SSF56784">
    <property type="entry name" value="HAD-like"/>
    <property type="match status" value="1"/>
</dbReference>
<evidence type="ECO:0000256" key="7">
    <source>
        <dbReference type="ARBA" id="ARBA00022741"/>
    </source>
</evidence>
<evidence type="ECO:0000256" key="3">
    <source>
        <dbReference type="ARBA" id="ARBA00022448"/>
    </source>
</evidence>
<dbReference type="NCBIfam" id="TIGR01511">
    <property type="entry name" value="ATPase-IB1_Cu"/>
    <property type="match status" value="1"/>
</dbReference>
<evidence type="ECO:0000256" key="15">
    <source>
        <dbReference type="ARBA" id="ARBA00023136"/>
    </source>
</evidence>
<dbReference type="PROSITE" id="PS50846">
    <property type="entry name" value="HMA_2"/>
    <property type="match status" value="2"/>
</dbReference>
<dbReference type="FunFam" id="3.40.1110.10:FF:000099">
    <property type="entry name" value="Copper-translocating P-type ATPase"/>
    <property type="match status" value="1"/>
</dbReference>
<dbReference type="SUPFAM" id="SSF81653">
    <property type="entry name" value="Calcium ATPase, transduction domain A"/>
    <property type="match status" value="1"/>
</dbReference>
<comment type="similarity">
    <text evidence="2 18">Belongs to the cation transport ATPase (P-type) (TC 3.A.3) family. Type IB subfamily.</text>
</comment>
<feature type="domain" description="HMA" evidence="20">
    <location>
        <begin position="13"/>
        <end position="78"/>
    </location>
</feature>
<dbReference type="KEGG" id="apol:K9D25_23435"/>
<evidence type="ECO:0000256" key="9">
    <source>
        <dbReference type="ARBA" id="ARBA00022840"/>
    </source>
</evidence>
<keyword evidence="14" id="KW-0406">Ion transport</keyword>
<dbReference type="GO" id="GO:0016887">
    <property type="term" value="F:ATP hydrolysis activity"/>
    <property type="evidence" value="ECO:0007669"/>
    <property type="project" value="InterPro"/>
</dbReference>
<dbReference type="PRINTS" id="PR00119">
    <property type="entry name" value="CATATPASE"/>
</dbReference>
<dbReference type="Gene3D" id="3.30.70.100">
    <property type="match status" value="2"/>
</dbReference>
<dbReference type="GO" id="GO:0005507">
    <property type="term" value="F:copper ion binding"/>
    <property type="evidence" value="ECO:0007669"/>
    <property type="project" value="InterPro"/>
</dbReference>
<dbReference type="RefSeq" id="WP_244451398.1">
    <property type="nucleotide sequence ID" value="NZ_CP083242.1"/>
</dbReference>
<evidence type="ECO:0000256" key="10">
    <source>
        <dbReference type="ARBA" id="ARBA00022842"/>
    </source>
</evidence>
<evidence type="ECO:0000256" key="5">
    <source>
        <dbReference type="ARBA" id="ARBA00022723"/>
    </source>
</evidence>
<keyword evidence="13" id="KW-0186">Copper</keyword>
<feature type="transmembrane region" description="Helical" evidence="18">
    <location>
        <begin position="792"/>
        <end position="814"/>
    </location>
</feature>
<dbReference type="InterPro" id="IPR027256">
    <property type="entry name" value="P-typ_ATPase_IB"/>
</dbReference>
<keyword evidence="21" id="KW-0614">Plasmid</keyword>
<dbReference type="SUPFAM" id="SSF81665">
    <property type="entry name" value="Calcium ATPase, transmembrane domain M"/>
    <property type="match status" value="1"/>
</dbReference>
<dbReference type="InterPro" id="IPR044492">
    <property type="entry name" value="P_typ_ATPase_HD_dom"/>
</dbReference>
<evidence type="ECO:0000256" key="17">
    <source>
        <dbReference type="ARBA" id="ARBA00047424"/>
    </source>
</evidence>
<proteinExistence type="inferred from homology"/>
<dbReference type="Gene3D" id="3.40.1110.10">
    <property type="entry name" value="Calcium-transporting ATPase, cytoplasmic domain N"/>
    <property type="match status" value="1"/>
</dbReference>
<evidence type="ECO:0000313" key="22">
    <source>
        <dbReference type="Proteomes" id="UP000831684"/>
    </source>
</evidence>
<dbReference type="FunFam" id="3.30.70.100:FF:000005">
    <property type="entry name" value="Copper-exporting P-type ATPase A"/>
    <property type="match status" value="2"/>
</dbReference>
<dbReference type="Gene3D" id="3.40.50.1000">
    <property type="entry name" value="HAD superfamily/HAD-like"/>
    <property type="match status" value="1"/>
</dbReference>
<keyword evidence="10" id="KW-0460">Magnesium</keyword>
<evidence type="ECO:0000256" key="11">
    <source>
        <dbReference type="ARBA" id="ARBA00022967"/>
    </source>
</evidence>
<dbReference type="PROSITE" id="PS00154">
    <property type="entry name" value="ATPASE_E1_E2"/>
    <property type="match status" value="1"/>
</dbReference>
<dbReference type="CDD" id="cd02094">
    <property type="entry name" value="P-type_ATPase_Cu-like"/>
    <property type="match status" value="1"/>
</dbReference>
<dbReference type="SFLD" id="SFLDS00003">
    <property type="entry name" value="Haloacid_Dehalogenase"/>
    <property type="match status" value="1"/>
</dbReference>
<keyword evidence="12 18" id="KW-1133">Transmembrane helix</keyword>
<dbReference type="InterPro" id="IPR023214">
    <property type="entry name" value="HAD_sf"/>
</dbReference>
<evidence type="ECO:0000313" key="21">
    <source>
        <dbReference type="EMBL" id="UOK73799.1"/>
    </source>
</evidence>
<dbReference type="InterPro" id="IPR006122">
    <property type="entry name" value="HMA_Cu_ion-bd"/>
</dbReference>
<dbReference type="Pfam" id="PF00122">
    <property type="entry name" value="E1-E2_ATPase"/>
    <property type="match status" value="1"/>
</dbReference>
<dbReference type="PANTHER" id="PTHR43520">
    <property type="entry name" value="ATP7, ISOFORM B"/>
    <property type="match status" value="1"/>
</dbReference>
<dbReference type="NCBIfam" id="TIGR01525">
    <property type="entry name" value="ATPase-IB_hvy"/>
    <property type="match status" value="1"/>
</dbReference>
<keyword evidence="3" id="KW-0813">Transport</keyword>
<keyword evidence="9 18" id="KW-0067">ATP-binding</keyword>
<dbReference type="InterPro" id="IPR023299">
    <property type="entry name" value="ATPase_P-typ_cyto_dom_N"/>
</dbReference>
<evidence type="ECO:0000256" key="6">
    <source>
        <dbReference type="ARBA" id="ARBA00022737"/>
    </source>
</evidence>
<dbReference type="Proteomes" id="UP000831684">
    <property type="component" value="Plasmid pC"/>
</dbReference>
<dbReference type="GO" id="GO:0055070">
    <property type="term" value="P:copper ion homeostasis"/>
    <property type="evidence" value="ECO:0007669"/>
    <property type="project" value="TreeGrafter"/>
</dbReference>
<evidence type="ECO:0000256" key="18">
    <source>
        <dbReference type="RuleBase" id="RU362081"/>
    </source>
</evidence>
<dbReference type="InterPro" id="IPR018303">
    <property type="entry name" value="ATPase_P-typ_P_site"/>
</dbReference>
<dbReference type="InterPro" id="IPR036412">
    <property type="entry name" value="HAD-like_sf"/>
</dbReference>
<dbReference type="InterPro" id="IPR001757">
    <property type="entry name" value="P_typ_ATPase"/>
</dbReference>
<keyword evidence="5 18" id="KW-0479">Metal-binding</keyword>
<dbReference type="SFLD" id="SFLDF00027">
    <property type="entry name" value="p-type_atpase"/>
    <property type="match status" value="1"/>
</dbReference>
<evidence type="ECO:0000256" key="13">
    <source>
        <dbReference type="ARBA" id="ARBA00023008"/>
    </source>
</evidence>
<dbReference type="InterPro" id="IPR006121">
    <property type="entry name" value="HMA_dom"/>
</dbReference>
<dbReference type="PROSITE" id="PS01047">
    <property type="entry name" value="HMA_1"/>
    <property type="match status" value="2"/>
</dbReference>
<evidence type="ECO:0000256" key="8">
    <source>
        <dbReference type="ARBA" id="ARBA00022796"/>
    </source>
</evidence>
<dbReference type="EMBL" id="CP083242">
    <property type="protein sequence ID" value="UOK73799.1"/>
    <property type="molecule type" value="Genomic_DNA"/>
</dbReference>
<keyword evidence="6" id="KW-0677">Repeat</keyword>
<keyword evidence="15 18" id="KW-0472">Membrane</keyword>
<dbReference type="GO" id="GO:0043682">
    <property type="term" value="F:P-type divalent copper transporter activity"/>
    <property type="evidence" value="ECO:0007669"/>
    <property type="project" value="UniProtKB-EC"/>
</dbReference>
<dbReference type="GO" id="GO:0012505">
    <property type="term" value="C:endomembrane system"/>
    <property type="evidence" value="ECO:0007669"/>
    <property type="project" value="UniProtKB-SubCell"/>
</dbReference>
<feature type="transmembrane region" description="Helical" evidence="18">
    <location>
        <begin position="767"/>
        <end position="786"/>
    </location>
</feature>
<dbReference type="SFLD" id="SFLDG00002">
    <property type="entry name" value="C1.7:_P-type_atpase_like"/>
    <property type="match status" value="1"/>
</dbReference>
<feature type="transmembrane region" description="Helical" evidence="18">
    <location>
        <begin position="242"/>
        <end position="264"/>
    </location>
</feature>
<feature type="transmembrane region" description="Helical" evidence="18">
    <location>
        <begin position="423"/>
        <end position="445"/>
    </location>
</feature>
<dbReference type="NCBIfam" id="TIGR01494">
    <property type="entry name" value="ATPase_P-type"/>
    <property type="match status" value="1"/>
</dbReference>
<feature type="region of interest" description="Disordered" evidence="19">
    <location>
        <begin position="831"/>
        <end position="850"/>
    </location>
</feature>
<comment type="catalytic activity">
    <reaction evidence="17">
        <text>Cu(2+)(in) + ATP + H2O = Cu(2+)(out) + ADP + phosphate + H(+)</text>
        <dbReference type="Rhea" id="RHEA:10376"/>
        <dbReference type="ChEBI" id="CHEBI:15377"/>
        <dbReference type="ChEBI" id="CHEBI:15378"/>
        <dbReference type="ChEBI" id="CHEBI:29036"/>
        <dbReference type="ChEBI" id="CHEBI:30616"/>
        <dbReference type="ChEBI" id="CHEBI:43474"/>
        <dbReference type="ChEBI" id="CHEBI:456216"/>
        <dbReference type="EC" id="7.2.2.9"/>
    </reaction>
</comment>
<sequence>MNAPVRDVSTGRTAVSLAIEGMSCASCVGRVEKALRAVPGVESASVNLATERAEVTGEAPIAYGALVAAVEDAGYAVPSTRTELAIEGMTCASCVARVERALAAVPGVAAARVNLATERATIEGSVDTALLVNAVEDAGYDARVVAAGSPDAAAVARKEAETAGLRRDLTVAAVLSAPIIVLEMGSHLVPAIHDLIMRTIGMQANWTIQFALTTLVLVVPGRRFYTKGLPALARLAPDMNSLVAVGTLAAYFYSLVATFAPQLLPPGTVNVYYEAAAVIVTLILLGRFLEARAKGRTSEAIKRLVGLQPRIAHVRRADLVVDLDIGEVVAGDVVEVRPGERVPIDGEVVEGESYVDESMITGEPIPVAKAAGSTVVGGTVNQKGAMGVRATAIGDATVLAQIIRMVEEAQGSKLPIQALVDRVTMWFVPAVMAVAAATFVIWLIFGPDPALTFAVVNAVAVLIIACPCAMGLATPTSIMVGTGRGAEMGVLFRKGEALQLLKDAKVVAIDKTGTVTKGQPVLTDLDVAEGFERGAVLARVAAVEAKSEHPIARAIVDAAAQEGLRLPEISRFESITGFGVTADAGGARVEIGADRYMRSLGLDVARFAATASRLADEGKSPLYAAIDGKLAAIIAVADPIKATSHDAIAALHGLGLKVAMITGDNARTAGAIARQLGIDEVVAEVPPEGKVEAVRRLKQAYGRLAFVGDGINDAPALAEADVGLAVGTGTDVAIEAADVVLMSGSVKGVAAAFALSKATIGNIQQNLFWAFAYNVVLIPVAAGVLYPAFGILLSPVLAAGAMALSSVFVLGNALRLRRFRPGLALGAHGASNQQLTGSTGASAALERSAA</sequence>
<dbReference type="InterPro" id="IPR036163">
    <property type="entry name" value="HMA_dom_sf"/>
</dbReference>
<reference evidence="21" key="1">
    <citation type="submission" date="2021-09" db="EMBL/GenBank/DDBJ databases">
        <title>Network and meta-omics reveal the key degrader and cooperation patterns in an efficient 1,4-dioxane-degrading microbial community.</title>
        <authorList>
            <person name="Dai C."/>
        </authorList>
    </citation>
    <scope>NUCLEOTIDE SEQUENCE</scope>
    <source>
        <strain evidence="21">ZM13</strain>
        <plasmid evidence="21">pC</plasmid>
    </source>
</reference>
<evidence type="ECO:0000256" key="19">
    <source>
        <dbReference type="SAM" id="MobiDB-lite"/>
    </source>
</evidence>
<dbReference type="CDD" id="cd00371">
    <property type="entry name" value="HMA"/>
    <property type="match status" value="2"/>
</dbReference>
<dbReference type="InterPro" id="IPR023298">
    <property type="entry name" value="ATPase_P-typ_TM_dom_sf"/>
</dbReference>
<evidence type="ECO:0000259" key="20">
    <source>
        <dbReference type="PROSITE" id="PS50846"/>
    </source>
</evidence>
<feature type="transmembrane region" description="Helical" evidence="18">
    <location>
        <begin position="204"/>
        <end position="221"/>
    </location>
</feature>
<evidence type="ECO:0000256" key="16">
    <source>
        <dbReference type="ARBA" id="ARBA00038904"/>
    </source>
</evidence>
<evidence type="ECO:0000256" key="1">
    <source>
        <dbReference type="ARBA" id="ARBA00004127"/>
    </source>
</evidence>
<gene>
    <name evidence="21" type="ORF">K9D25_23435</name>
</gene>
<keyword evidence="8" id="KW-0187">Copper transport</keyword>